<dbReference type="AlphaFoldDB" id="A0A8K0K8Z9"/>
<dbReference type="GO" id="GO:0000122">
    <property type="term" value="P:negative regulation of transcription by RNA polymerase II"/>
    <property type="evidence" value="ECO:0007669"/>
    <property type="project" value="InterPro"/>
</dbReference>
<evidence type="ECO:0000256" key="1">
    <source>
        <dbReference type="ARBA" id="ARBA00007666"/>
    </source>
</evidence>
<accession>A0A8K0K8Z9</accession>
<dbReference type="CDD" id="cd23158">
    <property type="entry name" value="Prefoldin_UXT"/>
    <property type="match status" value="1"/>
</dbReference>
<dbReference type="Proteomes" id="UP000792457">
    <property type="component" value="Unassembled WGS sequence"/>
</dbReference>
<keyword evidence="3" id="KW-1185">Reference proteome</keyword>
<dbReference type="InterPro" id="IPR003994">
    <property type="entry name" value="UXT"/>
</dbReference>
<evidence type="ECO:0000313" key="3">
    <source>
        <dbReference type="Proteomes" id="UP000792457"/>
    </source>
</evidence>
<evidence type="ECO:0000313" key="2">
    <source>
        <dbReference type="EMBL" id="KAG8229886.1"/>
    </source>
</evidence>
<proteinExistence type="inferred from homology"/>
<reference evidence="2" key="2">
    <citation type="submission" date="2017-10" db="EMBL/GenBank/DDBJ databases">
        <title>Ladona fulva Genome sequencing and assembly.</title>
        <authorList>
            <person name="Murali S."/>
            <person name="Richards S."/>
            <person name="Bandaranaike D."/>
            <person name="Bellair M."/>
            <person name="Blankenburg K."/>
            <person name="Chao H."/>
            <person name="Dinh H."/>
            <person name="Doddapaneni H."/>
            <person name="Dugan-Rocha S."/>
            <person name="Elkadiri S."/>
            <person name="Gnanaolivu R."/>
            <person name="Hernandez B."/>
            <person name="Skinner E."/>
            <person name="Javaid M."/>
            <person name="Lee S."/>
            <person name="Li M."/>
            <person name="Ming W."/>
            <person name="Munidasa M."/>
            <person name="Muniz J."/>
            <person name="Nguyen L."/>
            <person name="Hughes D."/>
            <person name="Osuji N."/>
            <person name="Pu L.-L."/>
            <person name="Puazo M."/>
            <person name="Qu C."/>
            <person name="Quiroz J."/>
            <person name="Raj R."/>
            <person name="Weissenberger G."/>
            <person name="Xin Y."/>
            <person name="Zou X."/>
            <person name="Han Y."/>
            <person name="Worley K."/>
            <person name="Muzny D."/>
            <person name="Gibbs R."/>
        </authorList>
    </citation>
    <scope>NUCLEOTIDE SEQUENCE</scope>
    <source>
        <strain evidence="2">Sampled in the wild</strain>
    </source>
</reference>
<name>A0A8K0K8Z9_LADFU</name>
<organism evidence="2 3">
    <name type="scientific">Ladona fulva</name>
    <name type="common">Scarce chaser dragonfly</name>
    <name type="synonym">Libellula fulva</name>
    <dbReference type="NCBI Taxonomy" id="123851"/>
    <lineage>
        <taxon>Eukaryota</taxon>
        <taxon>Metazoa</taxon>
        <taxon>Ecdysozoa</taxon>
        <taxon>Arthropoda</taxon>
        <taxon>Hexapoda</taxon>
        <taxon>Insecta</taxon>
        <taxon>Pterygota</taxon>
        <taxon>Palaeoptera</taxon>
        <taxon>Odonata</taxon>
        <taxon>Epiprocta</taxon>
        <taxon>Anisoptera</taxon>
        <taxon>Libelluloidea</taxon>
        <taxon>Libellulidae</taxon>
        <taxon>Ladona</taxon>
    </lineage>
</organism>
<dbReference type="InterPro" id="IPR004127">
    <property type="entry name" value="Prefoldin_subunit_alpha"/>
</dbReference>
<comment type="caution">
    <text evidence="2">The sequence shown here is derived from an EMBL/GenBank/DDBJ whole genome shotgun (WGS) entry which is preliminary data.</text>
</comment>
<sequence>MDSELAKKTEEIEVFINDVLKEDLKKVYATREAIHEKIRDYVLLKDTIQNVIDGKFSGDGLKTKIDIGCNFYVQGQTTDSSTVYVHVGYGFFLEFPLPEAIIFVEKRISYFTEMAKKETKNCASIKAYIKLLEESLPHVQKVGPKDNMNQVPS</sequence>
<dbReference type="Gene3D" id="1.10.287.370">
    <property type="match status" value="1"/>
</dbReference>
<protein>
    <recommendedName>
        <fullName evidence="4">Protein UXT</fullName>
    </recommendedName>
</protein>
<evidence type="ECO:0008006" key="4">
    <source>
        <dbReference type="Google" id="ProtNLM"/>
    </source>
</evidence>
<dbReference type="PRINTS" id="PR01502">
    <property type="entry name" value="UXTPROTEIN"/>
</dbReference>
<comment type="similarity">
    <text evidence="1">Belongs to the UXT family.</text>
</comment>
<dbReference type="InterPro" id="IPR009053">
    <property type="entry name" value="Prefoldin"/>
</dbReference>
<dbReference type="GO" id="GO:0003714">
    <property type="term" value="F:transcription corepressor activity"/>
    <property type="evidence" value="ECO:0007669"/>
    <property type="project" value="InterPro"/>
</dbReference>
<dbReference type="SUPFAM" id="SSF46579">
    <property type="entry name" value="Prefoldin"/>
    <property type="match status" value="1"/>
</dbReference>
<reference evidence="2" key="1">
    <citation type="submission" date="2013-04" db="EMBL/GenBank/DDBJ databases">
        <authorList>
            <person name="Qu J."/>
            <person name="Murali S.C."/>
            <person name="Bandaranaike D."/>
            <person name="Bellair M."/>
            <person name="Blankenburg K."/>
            <person name="Chao H."/>
            <person name="Dinh H."/>
            <person name="Doddapaneni H."/>
            <person name="Downs B."/>
            <person name="Dugan-Rocha S."/>
            <person name="Elkadiri S."/>
            <person name="Gnanaolivu R.D."/>
            <person name="Hernandez B."/>
            <person name="Javaid M."/>
            <person name="Jayaseelan J.C."/>
            <person name="Lee S."/>
            <person name="Li M."/>
            <person name="Ming W."/>
            <person name="Munidasa M."/>
            <person name="Muniz J."/>
            <person name="Nguyen L."/>
            <person name="Ongeri F."/>
            <person name="Osuji N."/>
            <person name="Pu L.-L."/>
            <person name="Puazo M."/>
            <person name="Qu C."/>
            <person name="Quiroz J."/>
            <person name="Raj R."/>
            <person name="Weissenberger G."/>
            <person name="Xin Y."/>
            <person name="Zou X."/>
            <person name="Han Y."/>
            <person name="Richards S."/>
            <person name="Worley K."/>
            <person name="Muzny D."/>
            <person name="Gibbs R."/>
        </authorList>
    </citation>
    <scope>NUCLEOTIDE SEQUENCE</scope>
    <source>
        <strain evidence="2">Sampled in the wild</strain>
    </source>
</reference>
<dbReference type="Pfam" id="PF02996">
    <property type="entry name" value="Prefoldin"/>
    <property type="match status" value="1"/>
</dbReference>
<dbReference type="OrthoDB" id="433124at2759"/>
<dbReference type="EMBL" id="KZ308451">
    <property type="protein sequence ID" value="KAG8229886.1"/>
    <property type="molecule type" value="Genomic_DNA"/>
</dbReference>
<gene>
    <name evidence="2" type="ORF">J437_LFUL009750</name>
</gene>